<keyword evidence="3" id="KW-0378">Hydrolase</keyword>
<dbReference type="Gene3D" id="3.40.630.40">
    <property type="entry name" value="Zn-dependent exopeptidases"/>
    <property type="match status" value="1"/>
</dbReference>
<gene>
    <name evidence="5" type="ORF">AVDCRST_MAG88-963</name>
</gene>
<dbReference type="EMBL" id="CADCWM010000338">
    <property type="protein sequence ID" value="CAA9553988.1"/>
    <property type="molecule type" value="Genomic_DNA"/>
</dbReference>
<dbReference type="PANTHER" id="PTHR30404:SF0">
    <property type="entry name" value="N-ACETYLMURAMOYL-L-ALANINE AMIDASE AMIC"/>
    <property type="match status" value="1"/>
</dbReference>
<feature type="non-terminal residue" evidence="5">
    <location>
        <position position="1"/>
    </location>
</feature>
<dbReference type="GO" id="GO:0030288">
    <property type="term" value="C:outer membrane-bounded periplasmic space"/>
    <property type="evidence" value="ECO:0007669"/>
    <property type="project" value="TreeGrafter"/>
</dbReference>
<dbReference type="PANTHER" id="PTHR30404">
    <property type="entry name" value="N-ACETYLMURAMOYL-L-ALANINE AMIDASE"/>
    <property type="match status" value="1"/>
</dbReference>
<dbReference type="InterPro" id="IPR002508">
    <property type="entry name" value="MurNAc-LAA_cat"/>
</dbReference>
<dbReference type="GO" id="GO:0008745">
    <property type="term" value="F:N-acetylmuramoyl-L-alanine amidase activity"/>
    <property type="evidence" value="ECO:0007669"/>
    <property type="project" value="UniProtKB-EC"/>
</dbReference>
<dbReference type="SUPFAM" id="SSF53187">
    <property type="entry name" value="Zn-dependent exopeptidases"/>
    <property type="match status" value="1"/>
</dbReference>
<dbReference type="GO" id="GO:0009253">
    <property type="term" value="P:peptidoglycan catabolic process"/>
    <property type="evidence" value="ECO:0007669"/>
    <property type="project" value="InterPro"/>
</dbReference>
<dbReference type="InterPro" id="IPR050695">
    <property type="entry name" value="N-acetylmuramoyl_amidase_3"/>
</dbReference>
<dbReference type="CDD" id="cd02696">
    <property type="entry name" value="MurNAc-LAA"/>
    <property type="match status" value="1"/>
</dbReference>
<protein>
    <recommendedName>
        <fullName evidence="2">N-acetylmuramoyl-L-alanine amidase</fullName>
        <ecNumber evidence="2">3.5.1.28</ecNumber>
    </recommendedName>
</protein>
<dbReference type="Pfam" id="PF01520">
    <property type="entry name" value="Amidase_3"/>
    <property type="match status" value="1"/>
</dbReference>
<name>A0A6J4UL68_9BACT</name>
<comment type="catalytic activity">
    <reaction evidence="1">
        <text>Hydrolyzes the link between N-acetylmuramoyl residues and L-amino acid residues in certain cell-wall glycopeptides.</text>
        <dbReference type="EC" id="3.5.1.28"/>
    </reaction>
</comment>
<dbReference type="EC" id="3.5.1.28" evidence="2"/>
<evidence type="ECO:0000256" key="1">
    <source>
        <dbReference type="ARBA" id="ARBA00001561"/>
    </source>
</evidence>
<evidence type="ECO:0000256" key="3">
    <source>
        <dbReference type="ARBA" id="ARBA00022801"/>
    </source>
</evidence>
<organism evidence="5">
    <name type="scientific">uncultured Thermomicrobiales bacterium</name>
    <dbReference type="NCBI Taxonomy" id="1645740"/>
    <lineage>
        <taxon>Bacteria</taxon>
        <taxon>Pseudomonadati</taxon>
        <taxon>Thermomicrobiota</taxon>
        <taxon>Thermomicrobia</taxon>
        <taxon>Thermomicrobiales</taxon>
        <taxon>environmental samples</taxon>
    </lineage>
</organism>
<evidence type="ECO:0000256" key="2">
    <source>
        <dbReference type="ARBA" id="ARBA00011901"/>
    </source>
</evidence>
<sequence length="347" mass="36621">WREEGTVSSPFALAFVPRLVALENDMHRSAPTRRDHHTGRTGVRIRPPATATIIALALLVALGLVWHTPPTGAASNEEDVPAQAAPRVGLQVGHLFIDQLPEDQARLRGQTGASAGGYREVDINLAVVQRTAAILEANGVTVDVLPATVPRGYLADAFVAVHCDAPLDGSSGPRGYKLARYRDSLIPERDDALIEAISSRYGLATRLPLDPNVSRAMTGYYAYNARRYETIISQQTPSTIIELGYLTNPIDRALLVGSQEVISRALADGILTFLNLPLVLPQPVVPEAAPAPPEETPSPPPVAAATVTPVPAVVPTVVPAAARLDGVTGAAECASAPMLAGVDSRTC</sequence>
<accession>A0A6J4UL68</accession>
<evidence type="ECO:0000259" key="4">
    <source>
        <dbReference type="Pfam" id="PF01520"/>
    </source>
</evidence>
<dbReference type="AlphaFoldDB" id="A0A6J4UL68"/>
<proteinExistence type="predicted"/>
<reference evidence="5" key="1">
    <citation type="submission" date="2020-02" db="EMBL/GenBank/DDBJ databases">
        <authorList>
            <person name="Meier V. D."/>
        </authorList>
    </citation>
    <scope>NUCLEOTIDE SEQUENCE</scope>
    <source>
        <strain evidence="5">AVDCRST_MAG88</strain>
    </source>
</reference>
<evidence type="ECO:0000313" key="5">
    <source>
        <dbReference type="EMBL" id="CAA9553988.1"/>
    </source>
</evidence>
<feature type="domain" description="MurNAc-LAA" evidence="4">
    <location>
        <begin position="110"/>
        <end position="270"/>
    </location>
</feature>